<dbReference type="AlphaFoldDB" id="A0A089QDX1"/>
<evidence type="ECO:0000313" key="10">
    <source>
        <dbReference type="EMBL" id="HJG14757.1"/>
    </source>
</evidence>
<dbReference type="Proteomes" id="UP000218139">
    <property type="component" value="Unassembled WGS sequence"/>
</dbReference>
<feature type="transmembrane region" description="Helical" evidence="6">
    <location>
        <begin position="6"/>
        <end position="24"/>
    </location>
</feature>
<dbReference type="Proteomes" id="UP000029488">
    <property type="component" value="Chromosome"/>
</dbReference>
<evidence type="ECO:0000256" key="2">
    <source>
        <dbReference type="ARBA" id="ARBA00022679"/>
    </source>
</evidence>
<dbReference type="EMBL" id="CP007646">
    <property type="protein sequence ID" value="AIR09968.1"/>
    <property type="molecule type" value="Genomic_DNA"/>
</dbReference>
<dbReference type="GO" id="GO:0016740">
    <property type="term" value="F:transferase activity"/>
    <property type="evidence" value="ECO:0007669"/>
    <property type="project" value="UniProtKB-KW"/>
</dbReference>
<dbReference type="Proteomes" id="UP000759256">
    <property type="component" value="Unassembled WGS sequence"/>
</dbReference>
<dbReference type="EC" id="2.-.-.-" evidence="12"/>
<accession>A0A089QDX1</accession>
<dbReference type="InterPro" id="IPR038063">
    <property type="entry name" value="Transpep_catalytic_dom"/>
</dbReference>
<reference evidence="8 13" key="1">
    <citation type="journal article" date="2014" name="BMC Genomics">
        <title>Unusual genome complexity in Lactobacillus salivarius JCM1046.</title>
        <authorList>
            <person name="Raftis E.J."/>
            <person name="Forde B.M."/>
            <person name="Claesson M.J."/>
            <person name="O'Toole P.W."/>
        </authorList>
    </citation>
    <scope>NUCLEOTIDE SEQUENCE [LARGE SCALE GENOMIC DNA]</scope>
    <source>
        <strain evidence="8 13">JCM1046</strain>
    </source>
</reference>
<keyword evidence="4" id="KW-0573">Peptidoglycan synthesis</keyword>
<keyword evidence="6" id="KW-0812">Transmembrane</keyword>
<evidence type="ECO:0000313" key="15">
    <source>
        <dbReference type="Proteomes" id="UP000218139"/>
    </source>
</evidence>
<keyword evidence="6" id="KW-0472">Membrane</keyword>
<evidence type="ECO:0000313" key="8">
    <source>
        <dbReference type="EMBL" id="AIR09968.1"/>
    </source>
</evidence>
<dbReference type="KEGG" id="lsj:LSJ_0207"/>
<dbReference type="Pfam" id="PF03734">
    <property type="entry name" value="YkuD"/>
    <property type="match status" value="1"/>
</dbReference>
<dbReference type="UniPathway" id="UPA00219"/>
<evidence type="ECO:0000313" key="9">
    <source>
        <dbReference type="EMBL" id="ARU19939.1"/>
    </source>
</evidence>
<dbReference type="InterPro" id="IPR005490">
    <property type="entry name" value="LD_TPept_cat_dom"/>
</dbReference>
<name>A0A089QDX1_9LACO</name>
<reference evidence="11 15" key="2">
    <citation type="submission" date="2016-05" db="EMBL/GenBank/DDBJ databases">
        <authorList>
            <person name="Lee J.-Y."/>
            <person name="Kim E.B."/>
            <person name="Choi Y.-J."/>
        </authorList>
    </citation>
    <scope>NUCLEOTIDE SEQUENCE [LARGE SCALE GENOMIC DNA]</scope>
    <source>
        <strain evidence="11 15">KLA006</strain>
    </source>
</reference>
<dbReference type="EMBL" id="CP020858">
    <property type="protein sequence ID" value="ARU19939.1"/>
    <property type="molecule type" value="Genomic_DNA"/>
</dbReference>
<evidence type="ECO:0000313" key="12">
    <source>
        <dbReference type="EMBL" id="WII28772.1"/>
    </source>
</evidence>
<evidence type="ECO:0000313" key="13">
    <source>
        <dbReference type="Proteomes" id="UP000029488"/>
    </source>
</evidence>
<dbReference type="EMBL" id="LXZO01000090">
    <property type="protein sequence ID" value="PAY46451.1"/>
    <property type="molecule type" value="Genomic_DNA"/>
</dbReference>
<evidence type="ECO:0000256" key="5">
    <source>
        <dbReference type="ARBA" id="ARBA00023316"/>
    </source>
</evidence>
<evidence type="ECO:0000313" key="11">
    <source>
        <dbReference type="EMBL" id="PAY46451.1"/>
    </source>
</evidence>
<dbReference type="GO" id="GO:0009252">
    <property type="term" value="P:peptidoglycan biosynthetic process"/>
    <property type="evidence" value="ECO:0007669"/>
    <property type="project" value="UniProtKB-UniPathway"/>
</dbReference>
<gene>
    <name evidence="11" type="ORF">A8C52_01180</name>
    <name evidence="9" type="ORF">B7R82_08275</name>
    <name evidence="10" type="ORF">K8V06_01260</name>
    <name evidence="8" type="ORF">LSJ_0207</name>
    <name evidence="12" type="ORF">QFE45_01100</name>
</gene>
<sequence>MKKNNLIYWIVAIILVGIAGWSAVHMHHLESKNAVKVSREMKISSSISRHIKKITKEQKKAMRKKVDWNKPSMTKAYPDVSKYKNVKKSNRIRLVVSSAKQRVYVMSGPYVLYTMYASLGKNYNSKTPNYQVTPVGKFKLEETRGDKFYDATRQLGGLHWTSFKGKGMYHFQSVPVDENGKVIEKDAKHLGSTKITKKNNIKAYGSIWLTVPDAEWIQKNLPVGTKVLIYGEDASSDNFIADNAKH</sequence>
<reference evidence="9 14" key="3">
    <citation type="submission" date="2017-04" db="EMBL/GenBank/DDBJ databases">
        <title>Complete genome sequence of Lactobacillus salivarius ZLS006, a probiotic strain isolated from healthy piglet.</title>
        <authorList>
            <person name="Zhang D."/>
        </authorList>
    </citation>
    <scope>NUCLEOTIDE SEQUENCE [LARGE SCALE GENOMIC DNA]</scope>
    <source>
        <strain evidence="9 14">ZLS006</strain>
    </source>
</reference>
<reference evidence="12" key="6">
    <citation type="submission" date="2023-04" db="EMBL/GenBank/DDBJ databases">
        <title>Four porcine-derived lactic acid bacteria strains analyses and their evaluation as potential probiotics based on genomics.</title>
        <authorList>
            <person name="Niu D."/>
        </authorList>
    </citation>
    <scope>NUCLEOTIDE SEQUENCE</scope>
    <source>
        <strain evidence="12">ZSA5</strain>
    </source>
</reference>
<keyword evidence="3" id="KW-0133">Cell shape</keyword>
<evidence type="ECO:0000313" key="14">
    <source>
        <dbReference type="Proteomes" id="UP000195378"/>
    </source>
</evidence>
<evidence type="ECO:0000259" key="7">
    <source>
        <dbReference type="Pfam" id="PF03734"/>
    </source>
</evidence>
<dbReference type="CDD" id="cd16913">
    <property type="entry name" value="YkuD_like"/>
    <property type="match status" value="1"/>
</dbReference>
<evidence type="ECO:0000256" key="1">
    <source>
        <dbReference type="ARBA" id="ARBA00004752"/>
    </source>
</evidence>
<dbReference type="Proteomes" id="UP001231316">
    <property type="component" value="Chromosome"/>
</dbReference>
<evidence type="ECO:0000256" key="6">
    <source>
        <dbReference type="SAM" id="Phobius"/>
    </source>
</evidence>
<dbReference type="RefSeq" id="WP_003704946.1">
    <property type="nucleotide sequence ID" value="NZ_CANCWC010000025.1"/>
</dbReference>
<reference evidence="10" key="5">
    <citation type="submission" date="2021-09" db="EMBL/GenBank/DDBJ databases">
        <authorList>
            <person name="Gilroy R."/>
        </authorList>
    </citation>
    <scope>NUCLEOTIDE SEQUENCE</scope>
    <source>
        <strain evidence="10">CHK189-29639</strain>
    </source>
</reference>
<comment type="pathway">
    <text evidence="1">Cell wall biogenesis; peptidoglycan biosynthesis.</text>
</comment>
<dbReference type="GO" id="GO:0008360">
    <property type="term" value="P:regulation of cell shape"/>
    <property type="evidence" value="ECO:0007669"/>
    <property type="project" value="UniProtKB-KW"/>
</dbReference>
<evidence type="ECO:0000256" key="3">
    <source>
        <dbReference type="ARBA" id="ARBA00022960"/>
    </source>
</evidence>
<dbReference type="Proteomes" id="UP000195378">
    <property type="component" value="Chromosome"/>
</dbReference>
<dbReference type="EMBL" id="DYVK01000013">
    <property type="protein sequence ID" value="HJG14757.1"/>
    <property type="molecule type" value="Genomic_DNA"/>
</dbReference>
<organism evidence="8 13">
    <name type="scientific">Ligilactobacillus salivarius</name>
    <dbReference type="NCBI Taxonomy" id="1624"/>
    <lineage>
        <taxon>Bacteria</taxon>
        <taxon>Bacillati</taxon>
        <taxon>Bacillota</taxon>
        <taxon>Bacilli</taxon>
        <taxon>Lactobacillales</taxon>
        <taxon>Lactobacillaceae</taxon>
        <taxon>Ligilactobacillus</taxon>
    </lineage>
</organism>
<dbReference type="GO" id="GO:0071555">
    <property type="term" value="P:cell wall organization"/>
    <property type="evidence" value="ECO:0007669"/>
    <property type="project" value="UniProtKB-KW"/>
</dbReference>
<dbReference type="EMBL" id="CP123971">
    <property type="protein sequence ID" value="WII28772.1"/>
    <property type="molecule type" value="Genomic_DNA"/>
</dbReference>
<dbReference type="SUPFAM" id="SSF141523">
    <property type="entry name" value="L,D-transpeptidase catalytic domain-like"/>
    <property type="match status" value="1"/>
</dbReference>
<evidence type="ECO:0000256" key="4">
    <source>
        <dbReference type="ARBA" id="ARBA00022984"/>
    </source>
</evidence>
<keyword evidence="6" id="KW-1133">Transmembrane helix</keyword>
<dbReference type="Gene3D" id="2.40.440.10">
    <property type="entry name" value="L,D-transpeptidase catalytic domain-like"/>
    <property type="match status" value="1"/>
</dbReference>
<feature type="domain" description="L,D-TPase catalytic" evidence="7">
    <location>
        <begin position="93"/>
        <end position="229"/>
    </location>
</feature>
<protein>
    <submittedName>
        <fullName evidence="9">L,D-transpeptidase</fullName>
        <ecNumber evidence="12">2.-.-.-</ecNumber>
    </submittedName>
</protein>
<reference evidence="10" key="4">
    <citation type="journal article" date="2021" name="PeerJ">
        <title>Extensive microbial diversity within the chicken gut microbiome revealed by metagenomics and culture.</title>
        <authorList>
            <person name="Gilroy R."/>
            <person name="Ravi A."/>
            <person name="Getino M."/>
            <person name="Pursley I."/>
            <person name="Horton D.L."/>
            <person name="Alikhan N.F."/>
            <person name="Baker D."/>
            <person name="Gharbi K."/>
            <person name="Hall N."/>
            <person name="Watson M."/>
            <person name="Adriaenssens E.M."/>
            <person name="Foster-Nyarko E."/>
            <person name="Jarju S."/>
            <person name="Secka A."/>
            <person name="Antonio M."/>
            <person name="Oren A."/>
            <person name="Chaudhuri R.R."/>
            <person name="La Ragione R."/>
            <person name="Hildebrand F."/>
            <person name="Pallen M.J."/>
        </authorList>
    </citation>
    <scope>NUCLEOTIDE SEQUENCE</scope>
    <source>
        <strain evidence="10">CHK189-29639</strain>
    </source>
</reference>
<proteinExistence type="predicted"/>
<keyword evidence="2 12" id="KW-0808">Transferase</keyword>
<keyword evidence="5" id="KW-0961">Cell wall biogenesis/degradation</keyword>